<comment type="caution">
    <text evidence="3">The sequence shown here is derived from an EMBL/GenBank/DDBJ whole genome shotgun (WGS) entry which is preliminary data.</text>
</comment>
<protein>
    <submittedName>
        <fullName evidence="2 3">Spermidine synthase</fullName>
    </submittedName>
</protein>
<dbReference type="Gene3D" id="3.40.50.150">
    <property type="entry name" value="Vaccinia Virus protein VP39"/>
    <property type="match status" value="1"/>
</dbReference>
<dbReference type="Proteomes" id="UP000677457">
    <property type="component" value="Unassembled WGS sequence"/>
</dbReference>
<dbReference type="PANTHER" id="PTHR43317:SF3">
    <property type="entry name" value="BLR2883 PROTEIN"/>
    <property type="match status" value="1"/>
</dbReference>
<evidence type="ECO:0000313" key="2">
    <source>
        <dbReference type="EMBL" id="GIM81714.1"/>
    </source>
</evidence>
<name>A0A542XIK0_SALAC</name>
<dbReference type="Pfam" id="PF01564">
    <property type="entry name" value="Spermine_synth"/>
    <property type="match status" value="1"/>
</dbReference>
<gene>
    <name evidence="3" type="ORF">FB564_0726</name>
    <name evidence="2" type="ORF">Sar04_03540</name>
</gene>
<dbReference type="EMBL" id="VFOL01000001">
    <property type="protein sequence ID" value="TQL35662.1"/>
    <property type="molecule type" value="Genomic_DNA"/>
</dbReference>
<evidence type="ECO:0000313" key="4">
    <source>
        <dbReference type="Proteomes" id="UP000315983"/>
    </source>
</evidence>
<dbReference type="SUPFAM" id="SSF53335">
    <property type="entry name" value="S-adenosyl-L-methionine-dependent methyltransferases"/>
    <property type="match status" value="1"/>
</dbReference>
<dbReference type="GeneID" id="93770066"/>
<accession>A0A542XIK0</accession>
<dbReference type="GO" id="GO:0006596">
    <property type="term" value="P:polyamine biosynthetic process"/>
    <property type="evidence" value="ECO:0007669"/>
    <property type="project" value="UniProtKB-KW"/>
</dbReference>
<evidence type="ECO:0000313" key="3">
    <source>
        <dbReference type="EMBL" id="TQL35662.1"/>
    </source>
</evidence>
<dbReference type="InterPro" id="IPR029063">
    <property type="entry name" value="SAM-dependent_MTases_sf"/>
</dbReference>
<sequence length="233" mass="25528">MSDIRQLPVTLDRVTTSRGELVLRETNGHYEVISNGVFLMDTSDGRSERLLVDAAVHRCTTPAPRLLVGGLGVGFSLVRAVEYTHLAAIDVVEIEAAVIGWHTSHLRHLTSRAMADPRVRIVEADILAWMADTGDQYDAICLDTDNGPNWLVFEANAELYGHRGLDLVVRRLRPGGVLAIWSASRDDSFEQRLRGRFGDLVTLETPTDTGAPDVVYVVRAATAARGDQPESLA</sequence>
<dbReference type="AlphaFoldDB" id="A0A542XIK0"/>
<dbReference type="RefSeq" id="WP_016810894.1">
    <property type="nucleotide sequence ID" value="NZ_BOQM01000002.1"/>
</dbReference>
<dbReference type="CDD" id="cd02440">
    <property type="entry name" value="AdoMet_MTases"/>
    <property type="match status" value="1"/>
</dbReference>
<organism evidence="3 4">
    <name type="scientific">Salinispora arenicola</name>
    <dbReference type="NCBI Taxonomy" id="168697"/>
    <lineage>
        <taxon>Bacteria</taxon>
        <taxon>Bacillati</taxon>
        <taxon>Actinomycetota</taxon>
        <taxon>Actinomycetes</taxon>
        <taxon>Micromonosporales</taxon>
        <taxon>Micromonosporaceae</taxon>
        <taxon>Salinispora</taxon>
    </lineage>
</organism>
<dbReference type="EMBL" id="BOQM01000002">
    <property type="protein sequence ID" value="GIM81714.1"/>
    <property type="molecule type" value="Genomic_DNA"/>
</dbReference>
<evidence type="ECO:0000256" key="1">
    <source>
        <dbReference type="ARBA" id="ARBA00023115"/>
    </source>
</evidence>
<proteinExistence type="predicted"/>
<reference evidence="3 4" key="1">
    <citation type="submission" date="2019-06" db="EMBL/GenBank/DDBJ databases">
        <title>Sequencing the genomes of 1000 actinobacteria strains.</title>
        <authorList>
            <person name="Klenk H.-P."/>
        </authorList>
    </citation>
    <scope>NUCLEOTIDE SEQUENCE [LARGE SCALE GENOMIC DNA]</scope>
    <source>
        <strain evidence="3 4">DSM 44819</strain>
    </source>
</reference>
<reference evidence="2 5" key="2">
    <citation type="submission" date="2021-03" db="EMBL/GenBank/DDBJ databases">
        <title>Whole genome shotgun sequence of Salinispora arenicola NBRC 105043.</title>
        <authorList>
            <person name="Komaki H."/>
            <person name="Tamura T."/>
        </authorList>
    </citation>
    <scope>NUCLEOTIDE SEQUENCE [LARGE SCALE GENOMIC DNA]</scope>
    <source>
        <strain evidence="2 5">NBRC 105043</strain>
    </source>
</reference>
<dbReference type="Proteomes" id="UP000315983">
    <property type="component" value="Unassembled WGS sequence"/>
</dbReference>
<dbReference type="PANTHER" id="PTHR43317">
    <property type="entry name" value="THERMOSPERMINE SYNTHASE ACAULIS5"/>
    <property type="match status" value="1"/>
</dbReference>
<keyword evidence="5" id="KW-1185">Reference proteome</keyword>
<evidence type="ECO:0000313" key="5">
    <source>
        <dbReference type="Proteomes" id="UP000677457"/>
    </source>
</evidence>
<keyword evidence="1" id="KW-0620">Polyamine biosynthesis</keyword>